<evidence type="ECO:0000313" key="2">
    <source>
        <dbReference type="Proteomes" id="UP000234744"/>
    </source>
</evidence>
<comment type="caution">
    <text evidence="1">The sequence shown here is derived from an EMBL/GenBank/DDBJ whole genome shotgun (WGS) entry which is preliminary data.</text>
</comment>
<gene>
    <name evidence="1" type="ORF">CXG47_12900</name>
</gene>
<accession>A0ABX4U511</accession>
<organism evidence="1 2">
    <name type="scientific">Pseudomonas plecoglossicida</name>
    <dbReference type="NCBI Taxonomy" id="70775"/>
    <lineage>
        <taxon>Bacteria</taxon>
        <taxon>Pseudomonadati</taxon>
        <taxon>Pseudomonadota</taxon>
        <taxon>Gammaproteobacteria</taxon>
        <taxon>Pseudomonadales</taxon>
        <taxon>Pseudomonadaceae</taxon>
        <taxon>Pseudomonas</taxon>
    </lineage>
</organism>
<dbReference type="EMBL" id="PJCJ01000006">
    <property type="protein sequence ID" value="PLV14286.1"/>
    <property type="molecule type" value="Genomic_DNA"/>
</dbReference>
<protein>
    <submittedName>
        <fullName evidence="1">Uncharacterized protein</fullName>
    </submittedName>
</protein>
<name>A0ABX4U511_PSEDL</name>
<proteinExistence type="predicted"/>
<evidence type="ECO:0000313" key="1">
    <source>
        <dbReference type="EMBL" id="PLV14286.1"/>
    </source>
</evidence>
<dbReference type="Proteomes" id="UP000234744">
    <property type="component" value="Unassembled WGS sequence"/>
</dbReference>
<keyword evidence="2" id="KW-1185">Reference proteome</keyword>
<sequence>MSGIDWASCPEATHFDPVDQNFLREVGEALLLFNIKRGWTVPLHTAYGLRVEECNRPLIKRPEWNGEGLPPVGTACEFAGFNPEETLPSDPVVGDRVTVIAHFKSGSIDVAAFTFFAPPEFEYLQVGQGAHGCFRPIRTPEQIAAEEREEEVKAMMALNPDENPNQALTKWLCEALYDAGYRKQEAS</sequence>
<reference evidence="1 2" key="1">
    <citation type="submission" date="2017-12" db="EMBL/GenBank/DDBJ databases">
        <title>Detection of the carbapenemase gene blaVIM-5 in members of the Pseudomonas putida group isolated from polluted Nigerian wetlands.</title>
        <authorList>
            <person name="Adelowo O."/>
            <person name="Vollmers J."/>
            <person name="Maeusezahl I."/>
            <person name="Kaster A.-K."/>
            <person name="Mueller J.A."/>
        </authorList>
    </citation>
    <scope>NUCLEOTIDE SEQUENCE [LARGE SCALE GENOMIC DNA]</scope>
    <source>
        <strain evidence="1 2">MR69</strain>
    </source>
</reference>
<dbReference type="RefSeq" id="WP_102083714.1">
    <property type="nucleotide sequence ID" value="NZ_PJCJ01000006.1"/>
</dbReference>